<dbReference type="InterPro" id="IPR006223">
    <property type="entry name" value="GcvT"/>
</dbReference>
<feature type="domain" description="GCVT N-terminal" evidence="9">
    <location>
        <begin position="7"/>
        <end position="262"/>
    </location>
</feature>
<evidence type="ECO:0000259" key="10">
    <source>
        <dbReference type="Pfam" id="PF08669"/>
    </source>
</evidence>
<keyword evidence="4 7" id="KW-0808">Transferase</keyword>
<dbReference type="eggNOG" id="COG0404">
    <property type="taxonomic scope" value="Bacteria"/>
</dbReference>
<dbReference type="Gene3D" id="2.40.30.110">
    <property type="entry name" value="Aminomethyltransferase beta-barrel domains"/>
    <property type="match status" value="1"/>
</dbReference>
<dbReference type="STRING" id="545694.TREPR_3840"/>
<dbReference type="Gene3D" id="3.30.70.1400">
    <property type="entry name" value="Aminomethyltransferase beta-barrel domains"/>
    <property type="match status" value="1"/>
</dbReference>
<dbReference type="GO" id="GO:0004047">
    <property type="term" value="F:aminomethyltransferase activity"/>
    <property type="evidence" value="ECO:0007669"/>
    <property type="project" value="UniProtKB-UniRule"/>
</dbReference>
<dbReference type="InterPro" id="IPR022903">
    <property type="entry name" value="GcvT_bac"/>
</dbReference>
<dbReference type="Pfam" id="PF01571">
    <property type="entry name" value="GCV_T"/>
    <property type="match status" value="1"/>
</dbReference>
<keyword evidence="11" id="KW-0489">Methyltransferase</keyword>
<evidence type="ECO:0000259" key="9">
    <source>
        <dbReference type="Pfam" id="PF01571"/>
    </source>
</evidence>
<protein>
    <recommendedName>
        <fullName evidence="2 7">Aminomethyltransferase</fullName>
        <ecNumber evidence="2 7">2.1.2.10</ecNumber>
    </recommendedName>
    <alternativeName>
        <fullName evidence="5 7">Glycine cleavage system T protein</fullName>
    </alternativeName>
</protein>
<evidence type="ECO:0000256" key="6">
    <source>
        <dbReference type="ARBA" id="ARBA00047665"/>
    </source>
</evidence>
<dbReference type="InterPro" id="IPR029043">
    <property type="entry name" value="GcvT/YgfZ_C"/>
</dbReference>
<dbReference type="InterPro" id="IPR027266">
    <property type="entry name" value="TrmE/GcvT-like"/>
</dbReference>
<dbReference type="SUPFAM" id="SSF101790">
    <property type="entry name" value="Aminomethyltransferase beta-barrel domain"/>
    <property type="match status" value="1"/>
</dbReference>
<dbReference type="NCBIfam" id="TIGR00528">
    <property type="entry name" value="gcvT"/>
    <property type="match status" value="1"/>
</dbReference>
<dbReference type="GO" id="GO:0019464">
    <property type="term" value="P:glycine decarboxylation via glycine cleavage system"/>
    <property type="evidence" value="ECO:0007669"/>
    <property type="project" value="UniProtKB-UniRule"/>
</dbReference>
<dbReference type="Gene3D" id="3.30.1360.120">
    <property type="entry name" value="Probable tRNA modification gtpase trme, domain 1"/>
    <property type="match status" value="1"/>
</dbReference>
<dbReference type="HAMAP" id="MF_00259">
    <property type="entry name" value="GcvT"/>
    <property type="match status" value="1"/>
</dbReference>
<dbReference type="EC" id="2.1.2.10" evidence="2 7"/>
<name>F5YPK6_TREPZ</name>
<dbReference type="EMBL" id="CP001843">
    <property type="protein sequence ID" value="AEF85174.1"/>
    <property type="molecule type" value="Genomic_DNA"/>
</dbReference>
<dbReference type="GO" id="GO:0032259">
    <property type="term" value="P:methylation"/>
    <property type="evidence" value="ECO:0007669"/>
    <property type="project" value="UniProtKB-KW"/>
</dbReference>
<comment type="subunit">
    <text evidence="7">The glycine cleavage system is composed of four proteins: P, T, L and H.</text>
</comment>
<dbReference type="OrthoDB" id="9774591at2"/>
<dbReference type="PANTHER" id="PTHR43757">
    <property type="entry name" value="AMINOMETHYLTRANSFERASE"/>
    <property type="match status" value="1"/>
</dbReference>
<dbReference type="Gene3D" id="4.10.1250.10">
    <property type="entry name" value="Aminomethyltransferase fragment"/>
    <property type="match status" value="1"/>
</dbReference>
<proteinExistence type="inferred from homology"/>
<comment type="catalytic activity">
    <reaction evidence="6 7">
        <text>N(6)-[(R)-S(8)-aminomethyldihydrolipoyl]-L-lysyl-[protein] + (6S)-5,6,7,8-tetrahydrofolate = N(6)-[(R)-dihydrolipoyl]-L-lysyl-[protein] + (6R)-5,10-methylene-5,6,7,8-tetrahydrofolate + NH4(+)</text>
        <dbReference type="Rhea" id="RHEA:16945"/>
        <dbReference type="Rhea" id="RHEA-COMP:10475"/>
        <dbReference type="Rhea" id="RHEA-COMP:10492"/>
        <dbReference type="ChEBI" id="CHEBI:15636"/>
        <dbReference type="ChEBI" id="CHEBI:28938"/>
        <dbReference type="ChEBI" id="CHEBI:57453"/>
        <dbReference type="ChEBI" id="CHEBI:83100"/>
        <dbReference type="ChEBI" id="CHEBI:83143"/>
        <dbReference type="EC" id="2.1.2.10"/>
    </reaction>
</comment>
<comment type="similarity">
    <text evidence="1 7">Belongs to the GcvT family.</text>
</comment>
<accession>F5YPK6</accession>
<dbReference type="SUPFAM" id="SSF103025">
    <property type="entry name" value="Folate-binding domain"/>
    <property type="match status" value="1"/>
</dbReference>
<evidence type="ECO:0000256" key="5">
    <source>
        <dbReference type="ARBA" id="ARBA00031395"/>
    </source>
</evidence>
<feature type="domain" description="Aminomethyltransferase C-terminal" evidence="10">
    <location>
        <begin position="281"/>
        <end position="356"/>
    </location>
</feature>
<dbReference type="NCBIfam" id="NF001567">
    <property type="entry name" value="PRK00389.1"/>
    <property type="match status" value="1"/>
</dbReference>
<dbReference type="Proteomes" id="UP000009223">
    <property type="component" value="Chromosome"/>
</dbReference>
<dbReference type="HOGENOM" id="CLU_007884_10_2_12"/>
<dbReference type="PANTHER" id="PTHR43757:SF2">
    <property type="entry name" value="AMINOMETHYLTRANSFERASE, MITOCHONDRIAL"/>
    <property type="match status" value="1"/>
</dbReference>
<feature type="binding site" evidence="8">
    <location>
        <position position="195"/>
    </location>
    <ligand>
        <name>substrate</name>
    </ligand>
</feature>
<dbReference type="FunFam" id="3.30.70.1400:FF:000001">
    <property type="entry name" value="Aminomethyltransferase"/>
    <property type="match status" value="1"/>
</dbReference>
<dbReference type="GO" id="GO:0005960">
    <property type="term" value="C:glycine cleavage complex"/>
    <property type="evidence" value="ECO:0007669"/>
    <property type="project" value="InterPro"/>
</dbReference>
<dbReference type="FunFam" id="2.40.30.110:FF:000003">
    <property type="entry name" value="Aminomethyltransferase"/>
    <property type="match status" value="1"/>
</dbReference>
<evidence type="ECO:0000313" key="11">
    <source>
        <dbReference type="EMBL" id="AEF85174.1"/>
    </source>
</evidence>
<organism evidence="11 12">
    <name type="scientific">Treponema primitia (strain ATCC BAA-887 / DSM 12427 / ZAS-2)</name>
    <dbReference type="NCBI Taxonomy" id="545694"/>
    <lineage>
        <taxon>Bacteria</taxon>
        <taxon>Pseudomonadati</taxon>
        <taxon>Spirochaetota</taxon>
        <taxon>Spirochaetia</taxon>
        <taxon>Spirochaetales</taxon>
        <taxon>Treponemataceae</taxon>
        <taxon>Treponema</taxon>
    </lineage>
</organism>
<evidence type="ECO:0000313" key="12">
    <source>
        <dbReference type="Proteomes" id="UP000009223"/>
    </source>
</evidence>
<dbReference type="AlphaFoldDB" id="F5YPK6"/>
<dbReference type="InterPro" id="IPR006222">
    <property type="entry name" value="GCVT_N"/>
</dbReference>
<dbReference type="RefSeq" id="WP_015706499.1">
    <property type="nucleotide sequence ID" value="NC_015578.1"/>
</dbReference>
<dbReference type="GO" id="GO:0008168">
    <property type="term" value="F:methyltransferase activity"/>
    <property type="evidence" value="ECO:0007669"/>
    <property type="project" value="UniProtKB-KW"/>
</dbReference>
<keyword evidence="3 7" id="KW-0032">Aminotransferase</keyword>
<dbReference type="PIRSF" id="PIRSF006487">
    <property type="entry name" value="GcvT"/>
    <property type="match status" value="1"/>
</dbReference>
<keyword evidence="12" id="KW-1185">Reference proteome</keyword>
<comment type="function">
    <text evidence="7">The glycine cleavage system catalyzes the degradation of glycine.</text>
</comment>
<evidence type="ECO:0000256" key="3">
    <source>
        <dbReference type="ARBA" id="ARBA00022576"/>
    </source>
</evidence>
<evidence type="ECO:0000256" key="2">
    <source>
        <dbReference type="ARBA" id="ARBA00012616"/>
    </source>
</evidence>
<evidence type="ECO:0000256" key="4">
    <source>
        <dbReference type="ARBA" id="ARBA00022679"/>
    </source>
</evidence>
<sequence length="361" mass="39244">MEKKTPLYQWHESHGGRIVPFAGYLLPVQYESGVIAEHNAVREKAGLFDVSHMGEFVIQGKAALANLQRILTNDFTNMTIGRVRYTLMCNDGGTIIDDLVVCKMEEGRYFLVVNASNREKDADWIKAHLSGDVTFDDVSDTYAQIALQGPASPGILASLSNTIPAKYYTLIEQGTVAGIDCIVSRTGYTGETGFEFYCKSADAERLWEKLLEAGKGAGLIPCGLGARDTLRLEAAMPLYGHEMSDTVNPFEANLSSAVKMDKPDFIGKASLTGKEKPSRIRVGLRITGRGIAREHFPVFAGGKPVGQTSSGTFCPWLKQAFAMALVDSAIAQVGTPCEVDVRGKKVEAEICALPFYTKGQK</sequence>
<dbReference type="Pfam" id="PF08669">
    <property type="entry name" value="GCV_T_C"/>
    <property type="match status" value="1"/>
</dbReference>
<dbReference type="InterPro" id="IPR028896">
    <property type="entry name" value="GcvT/YgfZ/DmdA"/>
</dbReference>
<dbReference type="GO" id="GO:0008483">
    <property type="term" value="F:transaminase activity"/>
    <property type="evidence" value="ECO:0007669"/>
    <property type="project" value="UniProtKB-KW"/>
</dbReference>
<dbReference type="GO" id="GO:0005829">
    <property type="term" value="C:cytosol"/>
    <property type="evidence" value="ECO:0007669"/>
    <property type="project" value="TreeGrafter"/>
</dbReference>
<evidence type="ECO:0000256" key="7">
    <source>
        <dbReference type="HAMAP-Rule" id="MF_00259"/>
    </source>
</evidence>
<reference evidence="12" key="1">
    <citation type="submission" date="2009-12" db="EMBL/GenBank/DDBJ databases">
        <title>Complete sequence of Treponema primitia strain ZAS-2.</title>
        <authorList>
            <person name="Tetu S.G."/>
            <person name="Matson E."/>
            <person name="Ren Q."/>
            <person name="Seshadri R."/>
            <person name="Elbourne L."/>
            <person name="Hassan K.A."/>
            <person name="Durkin A."/>
            <person name="Radune D."/>
            <person name="Mohamoud Y."/>
            <person name="Shay R."/>
            <person name="Jin S."/>
            <person name="Zhang X."/>
            <person name="Lucey K."/>
            <person name="Ballor N.R."/>
            <person name="Ottesen E."/>
            <person name="Rosenthal R."/>
            <person name="Allen A."/>
            <person name="Leadbetter J.R."/>
            <person name="Paulsen I.T."/>
        </authorList>
    </citation>
    <scope>NUCLEOTIDE SEQUENCE [LARGE SCALE GENOMIC DNA]</scope>
    <source>
        <strain evidence="12">ATCC BAA-887 / DSM 12427 / ZAS-2</strain>
    </source>
</reference>
<evidence type="ECO:0000256" key="8">
    <source>
        <dbReference type="PIRSR" id="PIRSR006487-1"/>
    </source>
</evidence>
<evidence type="ECO:0000256" key="1">
    <source>
        <dbReference type="ARBA" id="ARBA00008609"/>
    </source>
</evidence>
<gene>
    <name evidence="7 11" type="primary">gcvT</name>
    <name evidence="11" type="ordered locus">TREPR_3840</name>
</gene>
<dbReference type="InterPro" id="IPR013977">
    <property type="entry name" value="GcvT_C"/>
</dbReference>
<dbReference type="KEGG" id="tpi:TREPR_3840"/>
<reference evidence="11 12" key="2">
    <citation type="journal article" date="2011" name="ISME J.">
        <title>RNA-seq reveals cooperative metabolic interactions between two termite-gut spirochete species in co-culture.</title>
        <authorList>
            <person name="Rosenthal A.Z."/>
            <person name="Matson E.G."/>
            <person name="Eldar A."/>
            <person name="Leadbetter J.R."/>
        </authorList>
    </citation>
    <scope>NUCLEOTIDE SEQUENCE [LARGE SCALE GENOMIC DNA]</scope>
    <source>
        <strain evidence="12">ATCC BAA-887 / DSM 12427 / ZAS-2</strain>
    </source>
</reference>